<sequence>MLMHFFTLQKVLPRRIQHKYFNLIRQKLLERIDLIKSRASNESLKNTSTKTFFNFFYKRYRFYFGIYNPCGHFYAPGLSRITSRCRGPSSFVMSNNRRACGAHQREFFHNHINNNLKSRPSEESTFINSKSSHANHLFDLWQCGYHQKVFSNRLGLTYTACFTANGTNFIRKHPKCVMYRKHFYDFKLTPSDNPRTRRKQETRFKRKCNRGFRSGKSDPLDNINDKLAAGRRYRFLFLGSQHIHKPIHHLKYKNFRYKSFPDHKEYPYKKKMSIRCT</sequence>
<dbReference type="VEuPathDB" id="FungiDB:RhiirA1_472682"/>
<comment type="caution">
    <text evidence="2">The sequence shown here is derived from an EMBL/GenBank/DDBJ whole genome shotgun (WGS) entry which is preliminary data.</text>
</comment>
<dbReference type="InterPro" id="IPR058524">
    <property type="entry name" value="DUF8211"/>
</dbReference>
<dbReference type="VEuPathDB" id="FungiDB:FUN_007946"/>
<reference evidence="2 3" key="1">
    <citation type="submission" date="2015-10" db="EMBL/GenBank/DDBJ databases">
        <title>Genome analyses suggest a sexual origin of heterokaryosis in a supposedly ancient asexual fungus.</title>
        <authorList>
            <person name="Ropars J."/>
            <person name="Sedzielewska K."/>
            <person name="Noel J."/>
            <person name="Charron P."/>
            <person name="Farinelli L."/>
            <person name="Marton T."/>
            <person name="Kruger M."/>
            <person name="Pelin A."/>
            <person name="Brachmann A."/>
            <person name="Corradi N."/>
        </authorList>
    </citation>
    <scope>NUCLEOTIDE SEQUENCE [LARGE SCALE GENOMIC DNA]</scope>
    <source>
        <strain evidence="2 3">A4</strain>
    </source>
</reference>
<proteinExistence type="predicted"/>
<keyword evidence="3" id="KW-1185">Reference proteome</keyword>
<organism evidence="2 3">
    <name type="scientific">Rhizophagus irregularis</name>
    <dbReference type="NCBI Taxonomy" id="588596"/>
    <lineage>
        <taxon>Eukaryota</taxon>
        <taxon>Fungi</taxon>
        <taxon>Fungi incertae sedis</taxon>
        <taxon>Mucoromycota</taxon>
        <taxon>Glomeromycotina</taxon>
        <taxon>Glomeromycetes</taxon>
        <taxon>Glomerales</taxon>
        <taxon>Glomeraceae</taxon>
        <taxon>Rhizophagus</taxon>
    </lineage>
</organism>
<dbReference type="Proteomes" id="UP000234323">
    <property type="component" value="Unassembled WGS sequence"/>
</dbReference>
<evidence type="ECO:0000313" key="2">
    <source>
        <dbReference type="EMBL" id="PKY48900.1"/>
    </source>
</evidence>
<evidence type="ECO:0000259" key="1">
    <source>
        <dbReference type="Pfam" id="PF26638"/>
    </source>
</evidence>
<accession>A0A2I1GQI2</accession>
<protein>
    <recommendedName>
        <fullName evidence="1">DUF8211 domain-containing protein</fullName>
    </recommendedName>
</protein>
<gene>
    <name evidence="2" type="ORF">RhiirA4_526315</name>
</gene>
<evidence type="ECO:0000313" key="3">
    <source>
        <dbReference type="Proteomes" id="UP000234323"/>
    </source>
</evidence>
<dbReference type="Pfam" id="PF26638">
    <property type="entry name" value="DUF8211"/>
    <property type="match status" value="1"/>
</dbReference>
<dbReference type="AlphaFoldDB" id="A0A2I1GQI2"/>
<name>A0A2I1GQI2_9GLOM</name>
<dbReference type="EMBL" id="LLXI01000682">
    <property type="protein sequence ID" value="PKY48900.1"/>
    <property type="molecule type" value="Genomic_DNA"/>
</dbReference>
<feature type="domain" description="DUF8211" evidence="1">
    <location>
        <begin position="133"/>
        <end position="269"/>
    </location>
</feature>
<dbReference type="VEuPathDB" id="FungiDB:RhiirFUN_006377"/>